<name>A0ABW6PML1_9NOCA</name>
<evidence type="ECO:0000313" key="3">
    <source>
        <dbReference type="Proteomes" id="UP001601444"/>
    </source>
</evidence>
<gene>
    <name evidence="2" type="ORF">ACFYTF_12415</name>
</gene>
<dbReference type="Gene3D" id="3.30.70.100">
    <property type="match status" value="1"/>
</dbReference>
<evidence type="ECO:0000256" key="1">
    <source>
        <dbReference type="ARBA" id="ARBA00022723"/>
    </source>
</evidence>
<reference evidence="2 3" key="1">
    <citation type="submission" date="2024-10" db="EMBL/GenBank/DDBJ databases">
        <title>The Natural Products Discovery Center: Release of the First 8490 Sequenced Strains for Exploring Actinobacteria Biosynthetic Diversity.</title>
        <authorList>
            <person name="Kalkreuter E."/>
            <person name="Kautsar S.A."/>
            <person name="Yang D."/>
            <person name="Bader C.D."/>
            <person name="Teijaro C.N."/>
            <person name="Fluegel L."/>
            <person name="Davis C.M."/>
            <person name="Simpson J.R."/>
            <person name="Lauterbach L."/>
            <person name="Steele A.D."/>
            <person name="Gui C."/>
            <person name="Meng S."/>
            <person name="Li G."/>
            <person name="Viehrig K."/>
            <person name="Ye F."/>
            <person name="Su P."/>
            <person name="Kiefer A.F."/>
            <person name="Nichols A."/>
            <person name="Cepeda A.J."/>
            <person name="Yan W."/>
            <person name="Fan B."/>
            <person name="Jiang Y."/>
            <person name="Adhikari A."/>
            <person name="Zheng C.-J."/>
            <person name="Schuster L."/>
            <person name="Cowan T.M."/>
            <person name="Smanski M.J."/>
            <person name="Chevrette M.G."/>
            <person name="De Carvalho L.P.S."/>
            <person name="Shen B."/>
        </authorList>
    </citation>
    <scope>NUCLEOTIDE SEQUENCE [LARGE SCALE GENOMIC DNA]</scope>
    <source>
        <strain evidence="2 3">NPDC004045</strain>
    </source>
</reference>
<keyword evidence="3" id="KW-1185">Reference proteome</keyword>
<dbReference type="Proteomes" id="UP001601444">
    <property type="component" value="Unassembled WGS sequence"/>
</dbReference>
<dbReference type="InterPro" id="IPR006121">
    <property type="entry name" value="HMA_dom"/>
</dbReference>
<protein>
    <submittedName>
        <fullName evidence="2">Heavy-metal-associated domain-containing protein</fullName>
    </submittedName>
</protein>
<accession>A0ABW6PML1</accession>
<dbReference type="EMBL" id="JBIAMX010000006">
    <property type="protein sequence ID" value="MFF0543629.1"/>
    <property type="molecule type" value="Genomic_DNA"/>
</dbReference>
<dbReference type="SUPFAM" id="SSF55008">
    <property type="entry name" value="HMA, heavy metal-associated domain"/>
    <property type="match status" value="1"/>
</dbReference>
<evidence type="ECO:0000313" key="2">
    <source>
        <dbReference type="EMBL" id="MFF0543629.1"/>
    </source>
</evidence>
<comment type="caution">
    <text evidence="2">The sequence shown here is derived from an EMBL/GenBank/DDBJ whole genome shotgun (WGS) entry which is preliminary data.</text>
</comment>
<dbReference type="InterPro" id="IPR017969">
    <property type="entry name" value="Heavy-metal-associated_CS"/>
</dbReference>
<sequence length="409" mass="43875">MYPPRYDRRAAARVLADLARPGLFGPVAPPAPVRLEYRSTPVIPEPGGHLTTAQRLYLERFMPPCRPDQVRAAAHRITWTDSAGIPNTGHCDDLPVIPLAVRETVLRLWAELDAGALAARSAAVTADDRAVLEGTTTDREPGQIFRVGIEAAGRALAQHALLLADTPHRDPAGFARALRDSGIFTAVATGWFWELQASTYRRGMIPARLRALPDGTLRYTADTAATLRAMKEATIADAHRVMRRATTEEGLSTEAAIARYHDDLDLISRQYALLEPGTRPSCPAAAPQHSGGGHAHVLGAVVDHFVETFARVVAHVEAVPAGAGAGEEQLPGGPVFYVPDMSCAHCVRTITAVLTAMDIPVTSIDLASKQVVAQFRSPRNRFRAFEALRDGGYNPVEEAPAPAPGTPVG</sequence>
<dbReference type="RefSeq" id="WP_387700258.1">
    <property type="nucleotide sequence ID" value="NZ_JBIAMX010000006.1"/>
</dbReference>
<organism evidence="2 3">
    <name type="scientific">Nocardia thailandica</name>
    <dbReference type="NCBI Taxonomy" id="257275"/>
    <lineage>
        <taxon>Bacteria</taxon>
        <taxon>Bacillati</taxon>
        <taxon>Actinomycetota</taxon>
        <taxon>Actinomycetes</taxon>
        <taxon>Mycobacteriales</taxon>
        <taxon>Nocardiaceae</taxon>
        <taxon>Nocardia</taxon>
    </lineage>
</organism>
<keyword evidence="1" id="KW-0479">Metal-binding</keyword>
<dbReference type="PROSITE" id="PS01047">
    <property type="entry name" value="HMA_1"/>
    <property type="match status" value="1"/>
</dbReference>
<proteinExistence type="predicted"/>
<dbReference type="InterPro" id="IPR036163">
    <property type="entry name" value="HMA_dom_sf"/>
</dbReference>
<dbReference type="CDD" id="cd00371">
    <property type="entry name" value="HMA"/>
    <property type="match status" value="1"/>
</dbReference>